<dbReference type="PANTHER" id="PTHR36057">
    <property type="match status" value="1"/>
</dbReference>
<evidence type="ECO:0000256" key="1">
    <source>
        <dbReference type="SAM" id="SignalP"/>
    </source>
</evidence>
<reference evidence="2" key="1">
    <citation type="submission" date="2022-04" db="EMBL/GenBank/DDBJ databases">
        <title>Mucilaginibacter sp. RS28 isolated from freshwater.</title>
        <authorList>
            <person name="Ko S.-R."/>
        </authorList>
    </citation>
    <scope>NUCLEOTIDE SEQUENCE</scope>
    <source>
        <strain evidence="2">RS28</strain>
    </source>
</reference>
<dbReference type="Pfam" id="PF06764">
    <property type="entry name" value="DUF1223"/>
    <property type="match status" value="1"/>
</dbReference>
<dbReference type="EMBL" id="JALJEJ010000002">
    <property type="protein sequence ID" value="MCJ8208941.1"/>
    <property type="molecule type" value="Genomic_DNA"/>
</dbReference>
<keyword evidence="1" id="KW-0732">Signal</keyword>
<protein>
    <submittedName>
        <fullName evidence="2">DUF1223 domain-containing protein</fullName>
    </submittedName>
</protein>
<name>A0A9X1X1L3_9SPHI</name>
<gene>
    <name evidence="2" type="ORF">MUY27_04420</name>
</gene>
<dbReference type="RefSeq" id="WP_245128776.1">
    <property type="nucleotide sequence ID" value="NZ_JALJEJ010000002.1"/>
</dbReference>
<evidence type="ECO:0000313" key="2">
    <source>
        <dbReference type="EMBL" id="MCJ8208941.1"/>
    </source>
</evidence>
<dbReference type="AlphaFoldDB" id="A0A9X1X1L3"/>
<sequence length="256" mass="28491">MKNSCLVLCIPLMLLMALLPVRSVGQVPMTGFAVVELFTSEGCSSCPPADDVLVKLNLEYAGKTLYLLSFHVDYWDNLGWKDPFSNSAFTQRQQRYGQLFGASIYTPQAIVNGQKELIGSQSGTLHNLINANIRRVPDNSIACSASFKNRELNVNYQLENFSDKELINVALVQERAVSRVAAGENKGTTISHVNVVRVFKTVKGERSGSVQLTIPDDMRGSNLRIILYVQDKNTWQIKCANTLLIKPVMKTYIIKS</sequence>
<feature type="chain" id="PRO_5040877368" evidence="1">
    <location>
        <begin position="24"/>
        <end position="256"/>
    </location>
</feature>
<dbReference type="InterPro" id="IPR010634">
    <property type="entry name" value="DUF1223"/>
</dbReference>
<comment type="caution">
    <text evidence="2">The sequence shown here is derived from an EMBL/GenBank/DDBJ whole genome shotgun (WGS) entry which is preliminary data.</text>
</comment>
<keyword evidence="3" id="KW-1185">Reference proteome</keyword>
<feature type="signal peptide" evidence="1">
    <location>
        <begin position="1"/>
        <end position="23"/>
    </location>
</feature>
<evidence type="ECO:0000313" key="3">
    <source>
        <dbReference type="Proteomes" id="UP001139450"/>
    </source>
</evidence>
<dbReference type="PANTHER" id="PTHR36057:SF1">
    <property type="entry name" value="LIPOPROTEIN LIPID ATTACHMENT SITE-LIKE PROTEIN, PUTATIVE (DUF1223)-RELATED"/>
    <property type="match status" value="1"/>
</dbReference>
<dbReference type="SUPFAM" id="SSF52833">
    <property type="entry name" value="Thioredoxin-like"/>
    <property type="match status" value="1"/>
</dbReference>
<dbReference type="InterPro" id="IPR036249">
    <property type="entry name" value="Thioredoxin-like_sf"/>
</dbReference>
<dbReference type="Proteomes" id="UP001139450">
    <property type="component" value="Unassembled WGS sequence"/>
</dbReference>
<proteinExistence type="predicted"/>
<accession>A0A9X1X1L3</accession>
<organism evidence="2 3">
    <name type="scientific">Mucilaginibacter straminoryzae</name>
    <dbReference type="NCBI Taxonomy" id="2932774"/>
    <lineage>
        <taxon>Bacteria</taxon>
        <taxon>Pseudomonadati</taxon>
        <taxon>Bacteroidota</taxon>
        <taxon>Sphingobacteriia</taxon>
        <taxon>Sphingobacteriales</taxon>
        <taxon>Sphingobacteriaceae</taxon>
        <taxon>Mucilaginibacter</taxon>
    </lineage>
</organism>